<keyword evidence="4" id="KW-1185">Reference proteome</keyword>
<gene>
    <name evidence="3" type="ordered locus">Rcas_2932</name>
</gene>
<accession>A7NN62</accession>
<dbReference type="AlphaFoldDB" id="A7NN62"/>
<dbReference type="OrthoDB" id="9762913at2"/>
<dbReference type="InterPro" id="IPR015590">
    <property type="entry name" value="Aldehyde_DH_dom"/>
</dbReference>
<dbReference type="KEGG" id="rca:Rcas_2932"/>
<feature type="domain" description="Aldehyde dehydrogenase" evidence="2">
    <location>
        <begin position="50"/>
        <end position="490"/>
    </location>
</feature>
<evidence type="ECO:0000256" key="1">
    <source>
        <dbReference type="ARBA" id="ARBA00023002"/>
    </source>
</evidence>
<protein>
    <submittedName>
        <fullName evidence="3">Aldehyde dehydrogenase</fullName>
    </submittedName>
</protein>
<keyword evidence="1" id="KW-0560">Oxidoreductase</keyword>
<reference evidence="3 4" key="1">
    <citation type="submission" date="2007-08" db="EMBL/GenBank/DDBJ databases">
        <title>Complete sequence of Roseiflexus castenholzii DSM 13941.</title>
        <authorList>
            <consortium name="US DOE Joint Genome Institute"/>
            <person name="Copeland A."/>
            <person name="Lucas S."/>
            <person name="Lapidus A."/>
            <person name="Barry K."/>
            <person name="Glavina del Rio T."/>
            <person name="Dalin E."/>
            <person name="Tice H."/>
            <person name="Pitluck S."/>
            <person name="Thompson L.S."/>
            <person name="Brettin T."/>
            <person name="Bruce D."/>
            <person name="Detter J.C."/>
            <person name="Han C."/>
            <person name="Tapia R."/>
            <person name="Schmutz J."/>
            <person name="Larimer F."/>
            <person name="Land M."/>
            <person name="Hauser L."/>
            <person name="Kyrpides N."/>
            <person name="Mikhailova N."/>
            <person name="Bryant D.A."/>
            <person name="Hanada S."/>
            <person name="Tsukatani Y."/>
            <person name="Richardson P."/>
        </authorList>
    </citation>
    <scope>NUCLEOTIDE SEQUENCE [LARGE SCALE GENOMIC DNA]</scope>
    <source>
        <strain evidence="4">DSM 13941 / HLO8</strain>
    </source>
</reference>
<evidence type="ECO:0000313" key="3">
    <source>
        <dbReference type="EMBL" id="ABU58994.1"/>
    </source>
</evidence>
<organism evidence="3 4">
    <name type="scientific">Roseiflexus castenholzii (strain DSM 13941 / HLO8)</name>
    <dbReference type="NCBI Taxonomy" id="383372"/>
    <lineage>
        <taxon>Bacteria</taxon>
        <taxon>Bacillati</taxon>
        <taxon>Chloroflexota</taxon>
        <taxon>Chloroflexia</taxon>
        <taxon>Chloroflexales</taxon>
        <taxon>Roseiflexineae</taxon>
        <taxon>Roseiflexaceae</taxon>
        <taxon>Roseiflexus</taxon>
    </lineage>
</organism>
<dbReference type="InterPro" id="IPR016163">
    <property type="entry name" value="Ald_DH_C"/>
</dbReference>
<dbReference type="InterPro" id="IPR016162">
    <property type="entry name" value="Ald_DH_N"/>
</dbReference>
<dbReference type="SUPFAM" id="SSF53720">
    <property type="entry name" value="ALDH-like"/>
    <property type="match status" value="1"/>
</dbReference>
<dbReference type="RefSeq" id="WP_012121418.1">
    <property type="nucleotide sequence ID" value="NC_009767.1"/>
</dbReference>
<evidence type="ECO:0000313" key="4">
    <source>
        <dbReference type="Proteomes" id="UP000000263"/>
    </source>
</evidence>
<dbReference type="GO" id="GO:0016620">
    <property type="term" value="F:oxidoreductase activity, acting on the aldehyde or oxo group of donors, NAD or NADP as acceptor"/>
    <property type="evidence" value="ECO:0007669"/>
    <property type="project" value="InterPro"/>
</dbReference>
<evidence type="ECO:0000259" key="2">
    <source>
        <dbReference type="Pfam" id="PF00171"/>
    </source>
</evidence>
<dbReference type="Gene3D" id="3.40.605.10">
    <property type="entry name" value="Aldehyde Dehydrogenase, Chain A, domain 1"/>
    <property type="match status" value="1"/>
</dbReference>
<proteinExistence type="predicted"/>
<dbReference type="PANTHER" id="PTHR11699">
    <property type="entry name" value="ALDEHYDE DEHYDROGENASE-RELATED"/>
    <property type="match status" value="1"/>
</dbReference>
<sequence length="515" mass="56688">MKHTMIAPGLEWSSLLERAKALVPEAFDEDGNPLNLIHGEWGFPGHPKPFLSPVDGTMLGNYPMIDLDTARHAVAAAASEFGAWSTTDLSERQQRVDACVHLLRQHRELIGRLLMWEIGKPYAQAMTDVDRCISGVEWYVEQIPSMMEGRKPLGLISNIASWNYPLSVLVHAMLVQMLAGNPVIAKTPSDGGLFALTVAIALARRCGLPVSLVSGSGGRLSEALVRGSEVACLAFVGGKTNGRDIAASLYDREKRYMLEMEGINAYGIWQFSRWDALATQLRRGFDYGKQRCTAYVRLVVQRQLFPQFLDMYLPVLKSLRIGNPTLVDHPDAPPPTLDFGPLINGRKVDELQVWISEAIGGGAVSLYQGTLRDEDFLPHQDISAYMAPVALLNVPRNARLYHNEPFGPVDTIVVVDSVEELITEMNISNGCLVASVACDNEHLAQQIAAEVRAFKVGINTIRSRGDRDEVFGGIGQSWKGCFVGGKYLVQAVTIGPPGERLYGNFPDYTLLPEER</sequence>
<name>A7NN62_ROSCS</name>
<dbReference type="STRING" id="383372.Rcas_2932"/>
<dbReference type="Proteomes" id="UP000000263">
    <property type="component" value="Chromosome"/>
</dbReference>
<dbReference type="InterPro" id="IPR016161">
    <property type="entry name" value="Ald_DH/histidinol_DH"/>
</dbReference>
<dbReference type="Gene3D" id="3.40.309.10">
    <property type="entry name" value="Aldehyde Dehydrogenase, Chain A, domain 2"/>
    <property type="match status" value="1"/>
</dbReference>
<dbReference type="eggNOG" id="COG1012">
    <property type="taxonomic scope" value="Bacteria"/>
</dbReference>
<dbReference type="Pfam" id="PF00171">
    <property type="entry name" value="Aldedh"/>
    <property type="match status" value="1"/>
</dbReference>
<dbReference type="EMBL" id="CP000804">
    <property type="protein sequence ID" value="ABU58994.1"/>
    <property type="molecule type" value="Genomic_DNA"/>
</dbReference>
<dbReference type="HOGENOM" id="CLU_005391_0_1_0"/>